<accession>A0A6A6EI87</accession>
<feature type="signal peptide" evidence="1">
    <location>
        <begin position="1"/>
        <end position="20"/>
    </location>
</feature>
<evidence type="ECO:0000256" key="1">
    <source>
        <dbReference type="SAM" id="SignalP"/>
    </source>
</evidence>
<sequence>MPHPLGNLLLLSFALYRTDDCDFDPYKTKAFLEERNLLEERAVIPRCILAYDDDPMEILEELTDFCNEVDEITDLFAQSVNAAVETFDNPGAEIRPIVLSTAEYIRIAGSFWILKLYYQLHLKFARLYNNGQSGFIEWITHFVHCLRSWQVEQVLSVQLFIESCGTFSASAMYGLIDEKYNSRERLQEQSSYFRNLATANRSLCNPAPYTTGVYYPISFERAARMRFFGYGPRASPWNSIPRVCPEDTLRPREVIGRNHGWILFETVRKNGDIFPSSYRHLFLDLGVFFWDQDRLMLWGLADPSDISTICASFKERIRQAHAQFEVMNFHDYQDFIQRRKSEWIVQWTRRPVQCSSEEW</sequence>
<keyword evidence="3" id="KW-1185">Reference proteome</keyword>
<dbReference type="Proteomes" id="UP000800200">
    <property type="component" value="Unassembled WGS sequence"/>
</dbReference>
<proteinExistence type="predicted"/>
<keyword evidence="1" id="KW-0732">Signal</keyword>
<dbReference type="AlphaFoldDB" id="A0A6A6EI87"/>
<organism evidence="2 3">
    <name type="scientific">Zopfia rhizophila CBS 207.26</name>
    <dbReference type="NCBI Taxonomy" id="1314779"/>
    <lineage>
        <taxon>Eukaryota</taxon>
        <taxon>Fungi</taxon>
        <taxon>Dikarya</taxon>
        <taxon>Ascomycota</taxon>
        <taxon>Pezizomycotina</taxon>
        <taxon>Dothideomycetes</taxon>
        <taxon>Dothideomycetes incertae sedis</taxon>
        <taxon>Zopfiaceae</taxon>
        <taxon>Zopfia</taxon>
    </lineage>
</organism>
<dbReference type="OrthoDB" id="3763553at2759"/>
<protein>
    <submittedName>
        <fullName evidence="2">Uncharacterized protein</fullName>
    </submittedName>
</protein>
<name>A0A6A6EI87_9PEZI</name>
<feature type="chain" id="PRO_5025599621" evidence="1">
    <location>
        <begin position="21"/>
        <end position="359"/>
    </location>
</feature>
<dbReference type="EMBL" id="ML994618">
    <property type="protein sequence ID" value="KAF2190398.1"/>
    <property type="molecule type" value="Genomic_DNA"/>
</dbReference>
<gene>
    <name evidence="2" type="ORF">K469DRAFT_384137</name>
</gene>
<reference evidence="2" key="1">
    <citation type="journal article" date="2020" name="Stud. Mycol.">
        <title>101 Dothideomycetes genomes: a test case for predicting lifestyles and emergence of pathogens.</title>
        <authorList>
            <person name="Haridas S."/>
            <person name="Albert R."/>
            <person name="Binder M."/>
            <person name="Bloem J."/>
            <person name="Labutti K."/>
            <person name="Salamov A."/>
            <person name="Andreopoulos B."/>
            <person name="Baker S."/>
            <person name="Barry K."/>
            <person name="Bills G."/>
            <person name="Bluhm B."/>
            <person name="Cannon C."/>
            <person name="Castanera R."/>
            <person name="Culley D."/>
            <person name="Daum C."/>
            <person name="Ezra D."/>
            <person name="Gonzalez J."/>
            <person name="Henrissat B."/>
            <person name="Kuo A."/>
            <person name="Liang C."/>
            <person name="Lipzen A."/>
            <person name="Lutzoni F."/>
            <person name="Magnuson J."/>
            <person name="Mondo S."/>
            <person name="Nolan M."/>
            <person name="Ohm R."/>
            <person name="Pangilinan J."/>
            <person name="Park H.-J."/>
            <person name="Ramirez L."/>
            <person name="Alfaro M."/>
            <person name="Sun H."/>
            <person name="Tritt A."/>
            <person name="Yoshinaga Y."/>
            <person name="Zwiers L.-H."/>
            <person name="Turgeon B."/>
            <person name="Goodwin S."/>
            <person name="Spatafora J."/>
            <person name="Crous P."/>
            <person name="Grigoriev I."/>
        </authorList>
    </citation>
    <scope>NUCLEOTIDE SEQUENCE</scope>
    <source>
        <strain evidence="2">CBS 207.26</strain>
    </source>
</reference>
<evidence type="ECO:0000313" key="3">
    <source>
        <dbReference type="Proteomes" id="UP000800200"/>
    </source>
</evidence>
<evidence type="ECO:0000313" key="2">
    <source>
        <dbReference type="EMBL" id="KAF2190398.1"/>
    </source>
</evidence>